<dbReference type="PANTHER" id="PTHR30469">
    <property type="entry name" value="MULTIDRUG RESISTANCE PROTEIN MDTA"/>
    <property type="match status" value="1"/>
</dbReference>
<name>A0AB36K261_9GAMM</name>
<feature type="signal peptide" evidence="3">
    <location>
        <begin position="1"/>
        <end position="30"/>
    </location>
</feature>
<dbReference type="Gene3D" id="2.40.30.170">
    <property type="match status" value="1"/>
</dbReference>
<evidence type="ECO:0000256" key="1">
    <source>
        <dbReference type="ARBA" id="ARBA00009477"/>
    </source>
</evidence>
<evidence type="ECO:0000259" key="4">
    <source>
        <dbReference type="Pfam" id="PF25967"/>
    </source>
</evidence>
<dbReference type="Pfam" id="PF25967">
    <property type="entry name" value="RND-MFP_C"/>
    <property type="match status" value="1"/>
</dbReference>
<dbReference type="InterPro" id="IPR058627">
    <property type="entry name" value="MdtA-like_C"/>
</dbReference>
<keyword evidence="7" id="KW-1185">Reference proteome</keyword>
<keyword evidence="3" id="KW-0732">Signal</keyword>
<gene>
    <name evidence="6" type="ORF">BZG00_02025</name>
</gene>
<protein>
    <submittedName>
        <fullName evidence="6">Efflux transporter periplasmic adaptor subunit</fullName>
    </submittedName>
</protein>
<feature type="coiled-coil region" evidence="2">
    <location>
        <begin position="102"/>
        <end position="168"/>
    </location>
</feature>
<evidence type="ECO:0000256" key="2">
    <source>
        <dbReference type="SAM" id="Coils"/>
    </source>
</evidence>
<evidence type="ECO:0000256" key="3">
    <source>
        <dbReference type="SAM" id="SignalP"/>
    </source>
</evidence>
<evidence type="ECO:0000313" key="6">
    <source>
        <dbReference type="EMBL" id="OOE41768.1"/>
    </source>
</evidence>
<dbReference type="AlphaFoldDB" id="A0AB36K261"/>
<dbReference type="RefSeq" id="WP_077521558.1">
    <property type="nucleotide sequence ID" value="NZ_CP040021.1"/>
</dbReference>
<sequence>MLDSKLGFTLRNVLTVAACVAMLNSLTACSEAPQQQDTKTAPRPALVEITQAQSSANLSFNGIVRASERAELAFEVGGRLTSLQVEEGDAITQGQLLASLDQEDAQTALDSANIELNDANIEYKRAKAIFEKSQAISQADLEKIKSRRDLAQNRVDEAKRALANTQLRSPFDGIVARQHVDNFSQLQANEPVLTVQNIDNLEAEIHVPHRVVISGDQRTRAIGILSAIPNKQFPLVLKTFASEPDPVSQTYPVVLSFTDLKGERILPGMSLKVMPAIPTSSKDANPLITLPLTAVVPDNQGGQFVWVVNKDNITEKRAINIGELNKSRIVVTGNLSVGEKVIIAGVSSVKPGMEVRPYTEENHGAL</sequence>
<dbReference type="SUPFAM" id="SSF111369">
    <property type="entry name" value="HlyD-like secretion proteins"/>
    <property type="match status" value="1"/>
</dbReference>
<dbReference type="PROSITE" id="PS51257">
    <property type="entry name" value="PROKAR_LIPOPROTEIN"/>
    <property type="match status" value="1"/>
</dbReference>
<dbReference type="Gene3D" id="2.40.50.100">
    <property type="match status" value="1"/>
</dbReference>
<comment type="similarity">
    <text evidence="1">Belongs to the membrane fusion protein (MFP) (TC 8.A.1) family.</text>
</comment>
<dbReference type="EMBL" id="MUEK01000001">
    <property type="protein sequence ID" value="OOE41768.1"/>
    <property type="molecule type" value="Genomic_DNA"/>
</dbReference>
<accession>A0AB36K261</accession>
<dbReference type="InterPro" id="IPR006143">
    <property type="entry name" value="RND_pump_MFP"/>
</dbReference>
<dbReference type="PANTHER" id="PTHR30469:SF20">
    <property type="entry name" value="EFFLUX RND TRANSPORTER PERIPLASMIC ADAPTOR SUBUNIT"/>
    <property type="match status" value="1"/>
</dbReference>
<organism evidence="6 7">
    <name type="scientific">Salinivibrio kushneri</name>
    <dbReference type="NCBI Taxonomy" id="1908198"/>
    <lineage>
        <taxon>Bacteria</taxon>
        <taxon>Pseudomonadati</taxon>
        <taxon>Pseudomonadota</taxon>
        <taxon>Gammaproteobacteria</taxon>
        <taxon>Vibrionales</taxon>
        <taxon>Vibrionaceae</taxon>
        <taxon>Salinivibrio</taxon>
    </lineage>
</organism>
<feature type="domain" description="Multidrug resistance protein MdtA-like C-terminal permuted SH3" evidence="4">
    <location>
        <begin position="288"/>
        <end position="346"/>
    </location>
</feature>
<dbReference type="Gene3D" id="1.10.287.470">
    <property type="entry name" value="Helix hairpin bin"/>
    <property type="match status" value="1"/>
</dbReference>
<dbReference type="GO" id="GO:1990281">
    <property type="term" value="C:efflux pump complex"/>
    <property type="evidence" value="ECO:0007669"/>
    <property type="project" value="TreeGrafter"/>
</dbReference>
<dbReference type="NCBIfam" id="TIGR01730">
    <property type="entry name" value="RND_mfp"/>
    <property type="match status" value="1"/>
</dbReference>
<dbReference type="Gene3D" id="2.40.420.20">
    <property type="match status" value="1"/>
</dbReference>
<evidence type="ECO:0000313" key="7">
    <source>
        <dbReference type="Proteomes" id="UP000189021"/>
    </source>
</evidence>
<dbReference type="Pfam" id="PF25973">
    <property type="entry name" value="BSH_CzcB"/>
    <property type="match status" value="1"/>
</dbReference>
<reference evidence="6 7" key="1">
    <citation type="journal article" date="2017" name="Genome Announc.">
        <title>Draft Genome Sequences of Salinivibrio proteolyticus, Salinivibrio sharmensis, Salinivibrio siamensis, Salinivibrio costicola subsp. alcaliphilus, Salinivibrio costicola subsp. vallismortis, and 29 New Isolates Belonging to the Genus Salinivibrio.</title>
        <authorList>
            <person name="Lopez-Hermoso C."/>
            <person name="de la Haba R.R."/>
            <person name="Sanchez-Porro C."/>
            <person name="Bayliss S.C."/>
            <person name="Feil E.J."/>
            <person name="Ventosa A."/>
        </authorList>
    </citation>
    <scope>NUCLEOTIDE SEQUENCE [LARGE SCALE GENOMIC DNA]</scope>
    <source>
        <strain evidence="6 7">AL184</strain>
    </source>
</reference>
<evidence type="ECO:0000259" key="5">
    <source>
        <dbReference type="Pfam" id="PF25973"/>
    </source>
</evidence>
<dbReference type="Proteomes" id="UP000189021">
    <property type="component" value="Unassembled WGS sequence"/>
</dbReference>
<proteinExistence type="inferred from homology"/>
<dbReference type="GO" id="GO:0015562">
    <property type="term" value="F:efflux transmembrane transporter activity"/>
    <property type="evidence" value="ECO:0007669"/>
    <property type="project" value="TreeGrafter"/>
</dbReference>
<feature type="domain" description="CzcB-like barrel-sandwich hybrid" evidence="5">
    <location>
        <begin position="72"/>
        <end position="196"/>
    </location>
</feature>
<feature type="chain" id="PRO_5044299190" evidence="3">
    <location>
        <begin position="31"/>
        <end position="366"/>
    </location>
</feature>
<comment type="caution">
    <text evidence="6">The sequence shown here is derived from an EMBL/GenBank/DDBJ whole genome shotgun (WGS) entry which is preliminary data.</text>
</comment>
<keyword evidence="2" id="KW-0175">Coiled coil</keyword>
<dbReference type="InterPro" id="IPR058647">
    <property type="entry name" value="BSH_CzcB-like"/>
</dbReference>